<keyword evidence="1" id="KW-1133">Transmembrane helix</keyword>
<gene>
    <name evidence="3" type="ORF">B0A62_04395</name>
    <name evidence="2" type="ORF">IW20_02425</name>
</gene>
<feature type="transmembrane region" description="Helical" evidence="1">
    <location>
        <begin position="144"/>
        <end position="161"/>
    </location>
</feature>
<keyword evidence="1" id="KW-0472">Membrane</keyword>
<dbReference type="EMBL" id="MUGY01000004">
    <property type="protein sequence ID" value="OXA96507.1"/>
    <property type="molecule type" value="Genomic_DNA"/>
</dbReference>
<dbReference type="RefSeq" id="WP_035618262.1">
    <property type="nucleotide sequence ID" value="NZ_JBEWQG010000001.1"/>
</dbReference>
<evidence type="ECO:0000313" key="5">
    <source>
        <dbReference type="Proteomes" id="UP000198424"/>
    </source>
</evidence>
<sequence>MNEFFAFFDQNKVDGGMVVFLMFFSLGIALFQTIILSGLYNLKFPSWLFFVLCPLFIGLSFLVDSKYTLMVFFFLFASVFILGIIGMFYSGIRSSKTEKAEREKFNSKHNIKETTLGKKLLGLLMMVGVVGGFFWLLYIEKAHFLFFIIPGLIFIKFIFFPSNKSKFLKLQAVLPTSKMNAIAMGLVEVEGDLEEIEPIISPYFSKPCIGYYYTIEEEGPADDDGKRSYRTIFTELKVGNFKIKDETGSVTVNGEGLEFYFDRIDKQMGGKKRYSETYLKHNDYMLLIGYADSDQGNTVLRKGDSNGIFGVAIPQSISFRNKYQPLLVSFLTTLFFITLILIYIILN</sequence>
<keyword evidence="1" id="KW-0812">Transmembrane</keyword>
<evidence type="ECO:0000313" key="2">
    <source>
        <dbReference type="EMBL" id="KFF19359.1"/>
    </source>
</evidence>
<name>A0A086ARP5_FLAHY</name>
<dbReference type="STRING" id="991.IW20_02425"/>
<feature type="transmembrane region" description="Helical" evidence="1">
    <location>
        <begin position="47"/>
        <end position="63"/>
    </location>
</feature>
<feature type="transmembrane region" description="Helical" evidence="1">
    <location>
        <begin position="326"/>
        <end position="346"/>
    </location>
</feature>
<reference evidence="2 4" key="1">
    <citation type="submission" date="2014-07" db="EMBL/GenBank/DDBJ databases">
        <title>Genome of Flavobacterium hydatis DSM 2063.</title>
        <authorList>
            <person name="Pipes S.E."/>
            <person name="Stropko S.J."/>
            <person name="Newman J.D."/>
        </authorList>
    </citation>
    <scope>NUCLEOTIDE SEQUENCE [LARGE SCALE GENOMIC DNA]</scope>
    <source>
        <strain evidence="2 4">DSM 2063</strain>
    </source>
</reference>
<feature type="transmembrane region" description="Helical" evidence="1">
    <location>
        <begin position="69"/>
        <end position="92"/>
    </location>
</feature>
<protein>
    <recommendedName>
        <fullName evidence="6">RING-type E3 ubiquitin transferase</fullName>
    </recommendedName>
</protein>
<dbReference type="Proteomes" id="UP000028712">
    <property type="component" value="Unassembled WGS sequence"/>
</dbReference>
<feature type="transmembrane region" description="Helical" evidence="1">
    <location>
        <begin position="120"/>
        <end position="138"/>
    </location>
</feature>
<comment type="caution">
    <text evidence="2">The sequence shown here is derived from an EMBL/GenBank/DDBJ whole genome shotgun (WGS) entry which is preliminary data.</text>
</comment>
<reference evidence="3 5" key="2">
    <citation type="submission" date="2016-11" db="EMBL/GenBank/DDBJ databases">
        <title>Whole genomes of Flavobacteriaceae.</title>
        <authorList>
            <person name="Stine C."/>
            <person name="Li C."/>
            <person name="Tadesse D."/>
        </authorList>
    </citation>
    <scope>NUCLEOTIDE SEQUENCE [LARGE SCALE GENOMIC DNA]</scope>
    <source>
        <strain evidence="3 5">ATCC 29551</strain>
    </source>
</reference>
<dbReference type="EMBL" id="JPRM01000003">
    <property type="protein sequence ID" value="KFF19359.1"/>
    <property type="molecule type" value="Genomic_DNA"/>
</dbReference>
<dbReference type="OrthoDB" id="5386209at2"/>
<evidence type="ECO:0000313" key="4">
    <source>
        <dbReference type="Proteomes" id="UP000028712"/>
    </source>
</evidence>
<evidence type="ECO:0000313" key="3">
    <source>
        <dbReference type="EMBL" id="OXA96507.1"/>
    </source>
</evidence>
<keyword evidence="5" id="KW-1185">Reference proteome</keyword>
<dbReference type="eggNOG" id="ENOG5030SKQ">
    <property type="taxonomic scope" value="Bacteria"/>
</dbReference>
<proteinExistence type="predicted"/>
<evidence type="ECO:0000256" key="1">
    <source>
        <dbReference type="SAM" id="Phobius"/>
    </source>
</evidence>
<dbReference type="AlphaFoldDB" id="A0A086ARP5"/>
<evidence type="ECO:0008006" key="6">
    <source>
        <dbReference type="Google" id="ProtNLM"/>
    </source>
</evidence>
<organism evidence="2 4">
    <name type="scientific">Flavobacterium hydatis</name>
    <name type="common">Cytophaga aquatilis</name>
    <dbReference type="NCBI Taxonomy" id="991"/>
    <lineage>
        <taxon>Bacteria</taxon>
        <taxon>Pseudomonadati</taxon>
        <taxon>Bacteroidota</taxon>
        <taxon>Flavobacteriia</taxon>
        <taxon>Flavobacteriales</taxon>
        <taxon>Flavobacteriaceae</taxon>
        <taxon>Flavobacterium</taxon>
    </lineage>
</organism>
<accession>A0A086ARP5</accession>
<feature type="transmembrane region" description="Helical" evidence="1">
    <location>
        <begin position="20"/>
        <end position="40"/>
    </location>
</feature>
<dbReference type="Proteomes" id="UP000198424">
    <property type="component" value="Unassembled WGS sequence"/>
</dbReference>